<accession>A0A2T1NPQ9</accession>
<dbReference type="PROSITE" id="PS52038">
    <property type="entry name" value="TOPO_IB_2"/>
    <property type="match status" value="1"/>
</dbReference>
<dbReference type="GO" id="GO:0006265">
    <property type="term" value="P:DNA topological change"/>
    <property type="evidence" value="ECO:0007669"/>
    <property type="project" value="InterPro"/>
</dbReference>
<comment type="catalytic activity">
    <reaction evidence="1">
        <text>ATP-independent breakage of single-stranded DNA, followed by passage and rejoining.</text>
        <dbReference type="EC" id="5.6.2.1"/>
    </reaction>
</comment>
<keyword evidence="4" id="KW-0799">Topoisomerase</keyword>
<evidence type="ECO:0000256" key="5">
    <source>
        <dbReference type="ARBA" id="ARBA00023125"/>
    </source>
</evidence>
<proteinExistence type="inferred from homology"/>
<dbReference type="InterPro" id="IPR049331">
    <property type="entry name" value="Top1B_N_bact"/>
</dbReference>
<dbReference type="InterPro" id="IPR011010">
    <property type="entry name" value="DNA_brk_join_enz"/>
</dbReference>
<keyword evidence="10" id="KW-1185">Reference proteome</keyword>
<dbReference type="GO" id="GO:0003917">
    <property type="term" value="F:DNA topoisomerase type I (single strand cut, ATP-independent) activity"/>
    <property type="evidence" value="ECO:0007669"/>
    <property type="project" value="UniProtKB-EC"/>
</dbReference>
<feature type="domain" description="DNA topoisomerase IB N-terminal" evidence="8">
    <location>
        <begin position="49"/>
        <end position="92"/>
    </location>
</feature>
<evidence type="ECO:0000256" key="2">
    <source>
        <dbReference type="ARBA" id="ARBA00006645"/>
    </source>
</evidence>
<evidence type="ECO:0000256" key="3">
    <source>
        <dbReference type="ARBA" id="ARBA00012891"/>
    </source>
</evidence>
<name>A0A2T1NPQ9_9FLAO</name>
<dbReference type="InterPro" id="IPR013500">
    <property type="entry name" value="TopoI_cat_euk"/>
</dbReference>
<dbReference type="PRINTS" id="PR00416">
    <property type="entry name" value="EUTPISMRASEI"/>
</dbReference>
<dbReference type="GO" id="GO:0003677">
    <property type="term" value="F:DNA binding"/>
    <property type="evidence" value="ECO:0007669"/>
    <property type="project" value="UniProtKB-KW"/>
</dbReference>
<evidence type="ECO:0000313" key="9">
    <source>
        <dbReference type="EMBL" id="PSG94873.1"/>
    </source>
</evidence>
<dbReference type="SUPFAM" id="SSF55869">
    <property type="entry name" value="DNA topoisomerase I domain"/>
    <property type="match status" value="1"/>
</dbReference>
<evidence type="ECO:0000256" key="4">
    <source>
        <dbReference type="ARBA" id="ARBA00023029"/>
    </source>
</evidence>
<dbReference type="InterPro" id="IPR001631">
    <property type="entry name" value="TopoI"/>
</dbReference>
<dbReference type="OrthoDB" id="9778962at2"/>
<dbReference type="Pfam" id="PF21338">
    <property type="entry name" value="Top1B_N_bact"/>
    <property type="match status" value="1"/>
</dbReference>
<evidence type="ECO:0000259" key="7">
    <source>
        <dbReference type="Pfam" id="PF01028"/>
    </source>
</evidence>
<dbReference type="Gene3D" id="3.90.15.10">
    <property type="entry name" value="Topoisomerase I, Chain A, domain 3"/>
    <property type="match status" value="1"/>
</dbReference>
<sequence length="362" mass="42721">MKRTSLNKKLYNQILLQPEKVIEEFDLVYTNPSHLNIQRFKENKTFIFKYKGENLTDQTQLKRIEGLVIPPAWRQVKISSLSNTHLQAVGRDAKQRKQYKYHQKWKEIRNQTKYYKMVLFANHLPNIRKKVDQDLDQKQWTKSKVLALVVKLMEETHIRIGNSQYAKKNKTYGLTTLRTRHVNTYKDKIQFEFVGKKGKEHKVSIRNKKLIRLVNKCEEIPGWELFQYYDQEGNKQKIDSTLLNQYLKEISGTIFTAKDFRTWAASIIFFEALLELGTEKDKNQNKKNILKAIDVAAKELGNTRNVCKKYYIHPAIISSYEDGSIEQFFNKAKKQSLETEYFTSSEKALKELLKSYTTQLLS</sequence>
<comment type="caution">
    <text evidence="9">The sequence shown here is derived from an EMBL/GenBank/DDBJ whole genome shotgun (WGS) entry which is preliminary data.</text>
</comment>
<feature type="domain" description="DNA topoisomerase I catalytic core eukaryotic-type" evidence="7">
    <location>
        <begin position="103"/>
        <end position="331"/>
    </location>
</feature>
<dbReference type="EMBL" id="PXOT01000009">
    <property type="protein sequence ID" value="PSG94873.1"/>
    <property type="molecule type" value="Genomic_DNA"/>
</dbReference>
<dbReference type="Gene3D" id="3.30.66.10">
    <property type="entry name" value="DNA topoisomerase I domain"/>
    <property type="match status" value="1"/>
</dbReference>
<dbReference type="PANTHER" id="PTHR10290">
    <property type="entry name" value="DNA TOPOISOMERASE I"/>
    <property type="match status" value="1"/>
</dbReference>
<dbReference type="InterPro" id="IPR051062">
    <property type="entry name" value="Topoisomerase_IB"/>
</dbReference>
<keyword evidence="6 9" id="KW-0413">Isomerase</keyword>
<dbReference type="RefSeq" id="WP_106676149.1">
    <property type="nucleotide sequence ID" value="NZ_JACHWV010000009.1"/>
</dbReference>
<gene>
    <name evidence="9" type="ORF">C7H61_00475</name>
</gene>
<evidence type="ECO:0000256" key="1">
    <source>
        <dbReference type="ARBA" id="ARBA00000213"/>
    </source>
</evidence>
<dbReference type="SUPFAM" id="SSF56349">
    <property type="entry name" value="DNA breaking-rejoining enzymes"/>
    <property type="match status" value="1"/>
</dbReference>
<organism evidence="9 10">
    <name type="scientific">Mesoflavibacter zeaxanthinifaciens subsp. sabulilitoris</name>
    <dbReference type="NCBI Taxonomy" id="1520893"/>
    <lineage>
        <taxon>Bacteria</taxon>
        <taxon>Pseudomonadati</taxon>
        <taxon>Bacteroidota</taxon>
        <taxon>Flavobacteriia</taxon>
        <taxon>Flavobacteriales</taxon>
        <taxon>Flavobacteriaceae</taxon>
        <taxon>Mesoflavibacter</taxon>
    </lineage>
</organism>
<dbReference type="Proteomes" id="UP000238430">
    <property type="component" value="Unassembled WGS sequence"/>
</dbReference>
<evidence type="ECO:0000259" key="8">
    <source>
        <dbReference type="Pfam" id="PF21338"/>
    </source>
</evidence>
<dbReference type="PANTHER" id="PTHR10290:SF3">
    <property type="entry name" value="DNA TOPOISOMERASE 1"/>
    <property type="match status" value="1"/>
</dbReference>
<dbReference type="Gene3D" id="1.10.132.120">
    <property type="match status" value="1"/>
</dbReference>
<evidence type="ECO:0000313" key="10">
    <source>
        <dbReference type="Proteomes" id="UP000238430"/>
    </source>
</evidence>
<protein>
    <recommendedName>
        <fullName evidence="3">DNA topoisomerase</fullName>
        <ecNumber evidence="3">5.6.2.1</ecNumber>
    </recommendedName>
</protein>
<reference evidence="9 10" key="1">
    <citation type="submission" date="2018-03" db="EMBL/GenBank/DDBJ databases">
        <title>Mesoflavibacter sp. HG37 and Mesoflavibacter sp. HG96 sp.nov., two marine bacteria isolated from seawater of Western Pacific Ocean.</title>
        <authorList>
            <person name="Cheng H."/>
            <person name="Wu Y.-H."/>
            <person name="Guo L.-L."/>
            <person name="Xu X.-W."/>
        </authorList>
    </citation>
    <scope>NUCLEOTIDE SEQUENCE [LARGE SCALE GENOMIC DNA]</scope>
    <source>
        <strain evidence="9 10">KCTC 42117</strain>
    </source>
</reference>
<dbReference type="InterPro" id="IPR035447">
    <property type="entry name" value="DNA_topo_I_N_sf"/>
</dbReference>
<dbReference type="Pfam" id="PF01028">
    <property type="entry name" value="Topoisom_I"/>
    <property type="match status" value="1"/>
</dbReference>
<evidence type="ECO:0000256" key="6">
    <source>
        <dbReference type="ARBA" id="ARBA00023235"/>
    </source>
</evidence>
<dbReference type="AlphaFoldDB" id="A0A2T1NPQ9"/>
<keyword evidence="5" id="KW-0238">DNA-binding</keyword>
<comment type="similarity">
    <text evidence="2">Belongs to the type IB topoisomerase family.</text>
</comment>
<dbReference type="EC" id="5.6.2.1" evidence="3"/>
<dbReference type="InterPro" id="IPR014711">
    <property type="entry name" value="TopoI_cat_a-hlx-sub_euk"/>
</dbReference>